<comment type="caution">
    <text evidence="1">The sequence shown here is derived from an EMBL/GenBank/DDBJ whole genome shotgun (WGS) entry which is preliminary data.</text>
</comment>
<accession>A0AAD9G5D3</accession>
<protein>
    <submittedName>
        <fullName evidence="1">Uncharacterized protein</fullName>
    </submittedName>
</protein>
<evidence type="ECO:0000313" key="1">
    <source>
        <dbReference type="EMBL" id="KAK1932083.1"/>
    </source>
</evidence>
<dbReference type="Proteomes" id="UP001259832">
    <property type="component" value="Unassembled WGS sequence"/>
</dbReference>
<gene>
    <name evidence="1" type="ORF">P3T76_012583</name>
</gene>
<name>A0AAD9G5D3_9STRA</name>
<dbReference type="AlphaFoldDB" id="A0AAD9G5D3"/>
<dbReference type="EMBL" id="JASMQC010000031">
    <property type="protein sequence ID" value="KAK1932083.1"/>
    <property type="molecule type" value="Genomic_DNA"/>
</dbReference>
<reference evidence="1" key="1">
    <citation type="submission" date="2023-08" db="EMBL/GenBank/DDBJ databases">
        <title>Reference Genome Resource for the Citrus Pathogen Phytophthora citrophthora.</title>
        <authorList>
            <person name="Moller H."/>
            <person name="Coetzee B."/>
            <person name="Rose L.J."/>
            <person name="Van Niekerk J.M."/>
        </authorList>
    </citation>
    <scope>NUCLEOTIDE SEQUENCE</scope>
    <source>
        <strain evidence="1">STE-U-9442</strain>
    </source>
</reference>
<keyword evidence="2" id="KW-1185">Reference proteome</keyword>
<sequence>MEFGPYIESPRRHVQFTLALLSYETTSLHEEFDAQCDVSEEDEEDCTGIWCQLPQTKRYLFAGKDMIPTDIEEGEFHSPTPLVQLYTPSVLVYGDPIELECLISKVPSGVRV</sequence>
<evidence type="ECO:0000313" key="2">
    <source>
        <dbReference type="Proteomes" id="UP001259832"/>
    </source>
</evidence>
<proteinExistence type="predicted"/>
<organism evidence="1 2">
    <name type="scientific">Phytophthora citrophthora</name>
    <dbReference type="NCBI Taxonomy" id="4793"/>
    <lineage>
        <taxon>Eukaryota</taxon>
        <taxon>Sar</taxon>
        <taxon>Stramenopiles</taxon>
        <taxon>Oomycota</taxon>
        <taxon>Peronosporomycetes</taxon>
        <taxon>Peronosporales</taxon>
        <taxon>Peronosporaceae</taxon>
        <taxon>Phytophthora</taxon>
    </lineage>
</organism>